<feature type="transmembrane region" description="Helical" evidence="1">
    <location>
        <begin position="192"/>
        <end position="216"/>
    </location>
</feature>
<dbReference type="PANTHER" id="PTHR30221:SF1">
    <property type="entry name" value="SMALL-CONDUCTANCE MECHANOSENSITIVE CHANNEL"/>
    <property type="match status" value="1"/>
</dbReference>
<dbReference type="KEGG" id="eli:ELI_10335"/>
<keyword evidence="1" id="KW-0997">Cell inner membrane</keyword>
<comment type="similarity">
    <text evidence="1">Belongs to the MscS (TC 1.A.23) family.</text>
</comment>
<dbReference type="GO" id="GO:0005886">
    <property type="term" value="C:plasma membrane"/>
    <property type="evidence" value="ECO:0007669"/>
    <property type="project" value="UniProtKB-SubCell"/>
</dbReference>
<proteinExistence type="inferred from homology"/>
<feature type="transmembrane region" description="Helical" evidence="1">
    <location>
        <begin position="20"/>
        <end position="41"/>
    </location>
</feature>
<dbReference type="eggNOG" id="ENOG502Z9ZP">
    <property type="taxonomic scope" value="Bacteria"/>
</dbReference>
<name>Q2N832_ERYLH</name>
<reference evidence="3" key="1">
    <citation type="journal article" date="2009" name="J. Bacteriol.">
        <title>Complete genome sequence of Erythrobacter litoralis HTCC2594.</title>
        <authorList>
            <person name="Oh H.M."/>
            <person name="Giovannoni S.J."/>
            <person name="Ferriera S."/>
            <person name="Johnson J."/>
            <person name="Cho J.C."/>
        </authorList>
    </citation>
    <scope>NUCLEOTIDE SEQUENCE [LARGE SCALE GENOMIC DNA]</scope>
    <source>
        <strain evidence="3">HTCC2594</strain>
    </source>
</reference>
<keyword evidence="3" id="KW-1185">Reference proteome</keyword>
<feature type="transmembrane region" description="Helical" evidence="1">
    <location>
        <begin position="71"/>
        <end position="92"/>
    </location>
</feature>
<evidence type="ECO:0000313" key="2">
    <source>
        <dbReference type="EMBL" id="ABC64159.1"/>
    </source>
</evidence>
<keyword evidence="1" id="KW-0812">Transmembrane</keyword>
<gene>
    <name evidence="2" type="ordered locus">ELI_10335</name>
</gene>
<dbReference type="OrthoDB" id="7616157at2"/>
<feature type="transmembrane region" description="Helical" evidence="1">
    <location>
        <begin position="285"/>
        <end position="305"/>
    </location>
</feature>
<dbReference type="EMBL" id="CP000157">
    <property type="protein sequence ID" value="ABC64159.1"/>
    <property type="molecule type" value="Genomic_DNA"/>
</dbReference>
<keyword evidence="1" id="KW-1003">Cell membrane</keyword>
<comment type="function">
    <text evidence="1">Mechanosensitive channel that participates in the regulation of osmotic pressure changes within the cell, opening in response to stretch forces in the membrane lipid bilayer, without the need for other proteins. Contributes to normal resistance to hypoosmotic shock. Forms an ion channel of 1.0 nanosiemens conductance with a slight preference for anions.</text>
</comment>
<comment type="subunit">
    <text evidence="1">Homoheptamer.</text>
</comment>
<comment type="caution">
    <text evidence="1">Lacks conserved residue(s) required for the propagation of feature annotation.</text>
</comment>
<accession>Q2N832</accession>
<dbReference type="AlphaFoldDB" id="Q2N832"/>
<dbReference type="InterPro" id="IPR008910">
    <property type="entry name" value="MSC_TM_helix"/>
</dbReference>
<evidence type="ECO:0000313" key="3">
    <source>
        <dbReference type="Proteomes" id="UP000008808"/>
    </source>
</evidence>
<dbReference type="InterPro" id="IPR045275">
    <property type="entry name" value="MscS_archaea/bacteria_type"/>
</dbReference>
<sequence>MRIGDYRFDQGLAMELAEKLVIALVILAVTWALAKAAKWAFAKLVNAVPLLQRDTASGRSVGEAVGKIVSLLIWLFGLLAVLQVLGLGSVAGPINELLNNIMDFIPNLVGAGLIFFIGVMVAGIVRDIVTTTLQTVDFDKWANKGGVDTMTGNATISKTIGLIVYVLIIIPVSILALEALNLESVSEPASNMLRMILGAIPNIIAAALLLGIGYLVSRFLVQVLKEVLPGLGVDRSLESAGVLPAGTTPSAVIARIVQIAIIIAFAIMATRALNFPEITLMLSEILALGGQVVFGAVVIGFGFLIANVLARIVAGDAGSSTAATVIRWATMILFTFMGLTFMGVGEEIVQLAFGSLVIGGAVAAALAFGIGGRDWAGRKLEEWDGRTGTGAGKDNDPLPPGA</sequence>
<keyword evidence="1" id="KW-1133">Transmembrane helix</keyword>
<comment type="subcellular location">
    <subcellularLocation>
        <location evidence="1">Cell inner membrane</location>
        <topology evidence="1">Multi-pass membrane protein</topology>
    </subcellularLocation>
</comment>
<keyword evidence="1" id="KW-0406">Ion transport</keyword>
<dbReference type="Gene3D" id="1.10.287.1260">
    <property type="match status" value="1"/>
</dbReference>
<protein>
    <recommendedName>
        <fullName evidence="1">Small-conductance mechanosensitive channel</fullName>
    </recommendedName>
</protein>
<dbReference type="Proteomes" id="UP000008808">
    <property type="component" value="Chromosome"/>
</dbReference>
<feature type="transmembrane region" description="Helical" evidence="1">
    <location>
        <begin position="252"/>
        <end position="273"/>
    </location>
</feature>
<organism evidence="2 3">
    <name type="scientific">Erythrobacter litoralis (strain HTCC2594)</name>
    <dbReference type="NCBI Taxonomy" id="314225"/>
    <lineage>
        <taxon>Bacteria</taxon>
        <taxon>Pseudomonadati</taxon>
        <taxon>Pseudomonadota</taxon>
        <taxon>Alphaproteobacteria</taxon>
        <taxon>Sphingomonadales</taxon>
        <taxon>Erythrobacteraceae</taxon>
        <taxon>Erythrobacter/Porphyrobacter group</taxon>
        <taxon>Erythrobacter</taxon>
    </lineage>
</organism>
<feature type="transmembrane region" description="Helical" evidence="1">
    <location>
        <begin position="325"/>
        <end position="344"/>
    </location>
</feature>
<dbReference type="HOGENOM" id="CLU_035789_1_1_5"/>
<dbReference type="PANTHER" id="PTHR30221">
    <property type="entry name" value="SMALL-CONDUCTANCE MECHANOSENSITIVE CHANNEL"/>
    <property type="match status" value="1"/>
</dbReference>
<evidence type="ECO:0000256" key="1">
    <source>
        <dbReference type="RuleBase" id="RU369025"/>
    </source>
</evidence>
<feature type="transmembrane region" description="Helical" evidence="1">
    <location>
        <begin position="160"/>
        <end position="180"/>
    </location>
</feature>
<keyword evidence="1" id="KW-0472">Membrane</keyword>
<feature type="transmembrane region" description="Helical" evidence="1">
    <location>
        <begin position="351"/>
        <end position="370"/>
    </location>
</feature>
<feature type="transmembrane region" description="Helical" evidence="1">
    <location>
        <begin position="104"/>
        <end position="125"/>
    </location>
</feature>
<dbReference type="NCBIfam" id="NF033912">
    <property type="entry name" value="msc"/>
    <property type="match status" value="1"/>
</dbReference>
<dbReference type="STRING" id="314225.ELI_10335"/>
<dbReference type="Pfam" id="PF05552">
    <property type="entry name" value="MS_channel_1st_1"/>
    <property type="match status" value="2"/>
</dbReference>
<dbReference type="RefSeq" id="WP_011414986.1">
    <property type="nucleotide sequence ID" value="NC_007722.1"/>
</dbReference>
<keyword evidence="1" id="KW-0813">Transport</keyword>
<dbReference type="GO" id="GO:0008381">
    <property type="term" value="F:mechanosensitive monoatomic ion channel activity"/>
    <property type="evidence" value="ECO:0007669"/>
    <property type="project" value="InterPro"/>
</dbReference>
<keyword evidence="1" id="KW-0407">Ion channel</keyword>